<organism evidence="7 8">
    <name type="scientific">Eubacterium limosum</name>
    <dbReference type="NCBI Taxonomy" id="1736"/>
    <lineage>
        <taxon>Bacteria</taxon>
        <taxon>Bacillati</taxon>
        <taxon>Bacillota</taxon>
        <taxon>Clostridia</taxon>
        <taxon>Eubacteriales</taxon>
        <taxon>Eubacteriaceae</taxon>
        <taxon>Eubacterium</taxon>
    </lineage>
</organism>
<protein>
    <recommendedName>
        <fullName evidence="5">GTP cyclohydrolase 1</fullName>
        <ecNumber evidence="5">3.5.4.16</ecNumber>
    </recommendedName>
    <alternativeName>
        <fullName evidence="5">GTP cyclohydrolase I</fullName>
        <shortName evidence="5">GTP-CH-I</shortName>
    </alternativeName>
</protein>
<comment type="caution">
    <text evidence="7">The sequence shown here is derived from an EMBL/GenBank/DDBJ whole genome shotgun (WGS) entry which is preliminary data.</text>
</comment>
<dbReference type="SUPFAM" id="SSF55620">
    <property type="entry name" value="Tetrahydrobiopterin biosynthesis enzymes-like"/>
    <property type="match status" value="1"/>
</dbReference>
<dbReference type="PROSITE" id="PS00860">
    <property type="entry name" value="GTP_CYCLOHYDROL_1_2"/>
    <property type="match status" value="1"/>
</dbReference>
<dbReference type="InterPro" id="IPR043133">
    <property type="entry name" value="GTP-CH-I_C/QueF"/>
</dbReference>
<dbReference type="InterPro" id="IPR001474">
    <property type="entry name" value="GTP_CycHdrlase_I"/>
</dbReference>
<keyword evidence="5" id="KW-0547">Nucleotide-binding</keyword>
<keyword evidence="3 5" id="KW-0554">One-carbon metabolism</keyword>
<dbReference type="NCBIfam" id="NF006826">
    <property type="entry name" value="PRK09347.1-3"/>
    <property type="match status" value="1"/>
</dbReference>
<feature type="binding site" evidence="5">
    <location>
        <position position="78"/>
    </location>
    <ligand>
        <name>Zn(2+)</name>
        <dbReference type="ChEBI" id="CHEBI:29105"/>
    </ligand>
</feature>
<evidence type="ECO:0000313" key="8">
    <source>
        <dbReference type="Proteomes" id="UP001215087"/>
    </source>
</evidence>
<dbReference type="InterPro" id="IPR018234">
    <property type="entry name" value="GTP_CycHdrlase_I_CS"/>
</dbReference>
<dbReference type="RefSeq" id="WP_227207759.1">
    <property type="nucleotide sequence ID" value="NZ_JAJCLO010000008.1"/>
</dbReference>
<keyword evidence="4 5" id="KW-0378">Hydrolase</keyword>
<keyword evidence="5" id="KW-0862">Zinc</keyword>
<sequence>MNKEKIMKAVTMLIEAIGEDPQREGLVDTPDRIARMYEEIFAGIGKTAEEHLSKSFTIESNDLVIERDIPFYSMCEHHFLPFYGKAHIAYVPNGKVAGLSKLVRTVDVYAKKPQLQEKLTSEIGNAIMEYLDAQGVMVIIEAEHLCMNMRGVKRPGTKTVTAMSDGILKTDASLKNDVYNLLGVRA</sequence>
<dbReference type="PANTHER" id="PTHR11109">
    <property type="entry name" value="GTP CYCLOHYDROLASE I"/>
    <property type="match status" value="1"/>
</dbReference>
<keyword evidence="8" id="KW-1185">Reference proteome</keyword>
<proteinExistence type="inferred from homology"/>
<name>A0ABT5ULY3_EUBLI</name>
<evidence type="ECO:0000256" key="5">
    <source>
        <dbReference type="HAMAP-Rule" id="MF_00223"/>
    </source>
</evidence>
<evidence type="ECO:0000256" key="1">
    <source>
        <dbReference type="ARBA" id="ARBA00001052"/>
    </source>
</evidence>
<dbReference type="NCBIfam" id="NF006825">
    <property type="entry name" value="PRK09347.1-2"/>
    <property type="match status" value="1"/>
</dbReference>
<feature type="binding site" evidence="5">
    <location>
        <position position="75"/>
    </location>
    <ligand>
        <name>Zn(2+)</name>
        <dbReference type="ChEBI" id="CHEBI:29105"/>
    </ligand>
</feature>
<comment type="catalytic activity">
    <reaction evidence="1 5">
        <text>GTP + H2O = 7,8-dihydroneopterin 3'-triphosphate + formate + H(+)</text>
        <dbReference type="Rhea" id="RHEA:17473"/>
        <dbReference type="ChEBI" id="CHEBI:15377"/>
        <dbReference type="ChEBI" id="CHEBI:15378"/>
        <dbReference type="ChEBI" id="CHEBI:15740"/>
        <dbReference type="ChEBI" id="CHEBI:37565"/>
        <dbReference type="ChEBI" id="CHEBI:58462"/>
        <dbReference type="EC" id="3.5.4.16"/>
    </reaction>
</comment>
<comment type="similarity">
    <text evidence="5">Belongs to the GTP cyclohydrolase I family.</text>
</comment>
<dbReference type="Gene3D" id="1.10.286.10">
    <property type="match status" value="1"/>
</dbReference>
<keyword evidence="5" id="KW-0342">GTP-binding</keyword>
<dbReference type="Pfam" id="PF01227">
    <property type="entry name" value="GTP_cyclohydroI"/>
    <property type="match status" value="1"/>
</dbReference>
<evidence type="ECO:0000313" key="7">
    <source>
        <dbReference type="EMBL" id="MDE1469733.1"/>
    </source>
</evidence>
<accession>A0ABT5ULY3</accession>
<evidence type="ECO:0000256" key="2">
    <source>
        <dbReference type="ARBA" id="ARBA00005080"/>
    </source>
</evidence>
<dbReference type="Proteomes" id="UP001215087">
    <property type="component" value="Unassembled WGS sequence"/>
</dbReference>
<dbReference type="Gene3D" id="3.30.1130.10">
    <property type="match status" value="1"/>
</dbReference>
<feature type="binding site" evidence="5">
    <location>
        <position position="146"/>
    </location>
    <ligand>
        <name>Zn(2+)</name>
        <dbReference type="ChEBI" id="CHEBI:29105"/>
    </ligand>
</feature>
<dbReference type="EMBL" id="JAQSVD010000002">
    <property type="protein sequence ID" value="MDE1469733.1"/>
    <property type="molecule type" value="Genomic_DNA"/>
</dbReference>
<evidence type="ECO:0000256" key="4">
    <source>
        <dbReference type="ARBA" id="ARBA00022801"/>
    </source>
</evidence>
<feature type="domain" description="GTP cyclohydrolase I" evidence="6">
    <location>
        <begin position="7"/>
        <end position="181"/>
    </location>
</feature>
<dbReference type="EC" id="3.5.4.16" evidence="5"/>
<reference evidence="7 8" key="1">
    <citation type="submission" date="2023-02" db="EMBL/GenBank/DDBJ databases">
        <title>Comparative genome analysis of Eubacterium limosum species.</title>
        <authorList>
            <person name="Bak J.E."/>
        </authorList>
    </citation>
    <scope>NUCLEOTIDE SEQUENCE [LARGE SCALE GENOMIC DNA]</scope>
    <source>
        <strain evidence="7 8">KGMB01548</strain>
    </source>
</reference>
<comment type="subunit">
    <text evidence="5">Homopolymer.</text>
</comment>
<dbReference type="GO" id="GO:0003934">
    <property type="term" value="F:GTP cyclohydrolase I activity"/>
    <property type="evidence" value="ECO:0007669"/>
    <property type="project" value="UniProtKB-EC"/>
</dbReference>
<evidence type="ECO:0000256" key="3">
    <source>
        <dbReference type="ARBA" id="ARBA00022563"/>
    </source>
</evidence>
<dbReference type="NCBIfam" id="TIGR00063">
    <property type="entry name" value="folE"/>
    <property type="match status" value="1"/>
</dbReference>
<keyword evidence="5" id="KW-0479">Metal-binding</keyword>
<comment type="pathway">
    <text evidence="2 5">Cofactor biosynthesis; 7,8-dihydroneopterin triphosphate biosynthesis; 7,8-dihydroneopterin triphosphate from GTP: step 1/1.</text>
</comment>
<gene>
    <name evidence="5 7" type="primary">folE</name>
    <name evidence="7" type="ORF">PTZ04_05625</name>
</gene>
<dbReference type="HAMAP" id="MF_00223">
    <property type="entry name" value="FolE"/>
    <property type="match status" value="1"/>
</dbReference>
<dbReference type="PANTHER" id="PTHR11109:SF7">
    <property type="entry name" value="GTP CYCLOHYDROLASE 1"/>
    <property type="match status" value="1"/>
</dbReference>
<dbReference type="InterPro" id="IPR043134">
    <property type="entry name" value="GTP-CH-I_N"/>
</dbReference>
<evidence type="ECO:0000259" key="6">
    <source>
        <dbReference type="Pfam" id="PF01227"/>
    </source>
</evidence>
<dbReference type="PROSITE" id="PS00859">
    <property type="entry name" value="GTP_CYCLOHYDROL_1_1"/>
    <property type="match status" value="1"/>
</dbReference>
<dbReference type="InterPro" id="IPR020602">
    <property type="entry name" value="GTP_CycHdrlase_I_dom"/>
</dbReference>